<accession>A0A4E0R309</accession>
<dbReference type="Proteomes" id="UP000230066">
    <property type="component" value="Unassembled WGS sequence"/>
</dbReference>
<comment type="caution">
    <text evidence="3">The sequence shown here is derived from an EMBL/GenBank/DDBJ whole genome shotgun (WGS) entry which is preliminary data.</text>
</comment>
<name>A0A4E0R309_FASHE</name>
<evidence type="ECO:0000313" key="3">
    <source>
        <dbReference type="EMBL" id="THD20724.1"/>
    </source>
</evidence>
<sequence length="699" mass="77633">MYHRKLRQTHFGLGVRYTITGLSLAIIIAFLIGCISITGAWNLLPDPASFPGNLRAIYTDVSERFKCDFNQGHSCEFSLGRGWSFHQSIQEFANKVKEAAKQATDEAQRKTNNSLAKTNSPSEMDYFLCSVAGSGSNSNGFTPLQVRIPWPRFIPFSIPLAVTEETKRSQTESNRLFTSKAKQGPNSGEIISQAITVSHDSSPVACMQLSLRFPPEHAAQINLVFDFPLQMVKLEPESKASSAFMTNRAAPNKSARSIAVPRNVWIILTVPLFSFQATNDEVEVSVRQNQSFLFAGRGLTWMTVLKETVMSVRATADVCVDNFQIRPIAPLNGKNQTENTGTCFRGLTWQDPRTGMNRTVLLDPAGFDATVQLVDSVRSEWDERNQLEFVENSTVVVHLGWFRFTGALVLAVCATLLFLLFTITLCVSIALTRRRKSPSRMPLTSSRIIHSNSRNRVFRPPDYAEDSLLPRIQKSKPEEETQSSVTEPVSTENGESLFQHDGNTCRSLIPDDGETEAMDPMATSAIQLARNWFLYRNRGDRLRQRTHFGLPITTTPSMIPYPPASPLTATASSPCAPLKHPTDKICIPPFMDNQTPPDSKPTVPPVTNYRHSLVLSVDDHDQLVILPSAQSITNSMHRSTALDANSSIYEIAENESDDDANGTSIERNTSPLMHIQSARLHTIDSSSLSDTSPHLERDN</sequence>
<dbReference type="EMBL" id="JXXN02004274">
    <property type="protein sequence ID" value="THD20724.1"/>
    <property type="molecule type" value="Genomic_DNA"/>
</dbReference>
<protein>
    <recommendedName>
        <fullName evidence="5">Transmembrane protein</fullName>
    </recommendedName>
</protein>
<keyword evidence="2" id="KW-1133">Transmembrane helix</keyword>
<keyword evidence="4" id="KW-1185">Reference proteome</keyword>
<dbReference type="PROSITE" id="PS51257">
    <property type="entry name" value="PROKAR_LIPOPROTEIN"/>
    <property type="match status" value="1"/>
</dbReference>
<feature type="region of interest" description="Disordered" evidence="1">
    <location>
        <begin position="468"/>
        <end position="516"/>
    </location>
</feature>
<feature type="compositionally biased region" description="Polar residues" evidence="1">
    <location>
        <begin position="482"/>
        <end position="506"/>
    </location>
</feature>
<evidence type="ECO:0008006" key="5">
    <source>
        <dbReference type="Google" id="ProtNLM"/>
    </source>
</evidence>
<reference evidence="3" key="1">
    <citation type="submission" date="2019-03" db="EMBL/GenBank/DDBJ databases">
        <title>Improved annotation for the trematode Fasciola hepatica.</title>
        <authorList>
            <person name="Choi Y.-J."/>
            <person name="Martin J."/>
            <person name="Mitreva M."/>
        </authorList>
    </citation>
    <scope>NUCLEOTIDE SEQUENCE [LARGE SCALE GENOMIC DNA]</scope>
</reference>
<proteinExistence type="predicted"/>
<evidence type="ECO:0000256" key="2">
    <source>
        <dbReference type="SAM" id="Phobius"/>
    </source>
</evidence>
<gene>
    <name evidence="3" type="ORF">D915_008623</name>
</gene>
<evidence type="ECO:0000256" key="1">
    <source>
        <dbReference type="SAM" id="MobiDB-lite"/>
    </source>
</evidence>
<feature type="transmembrane region" description="Helical" evidence="2">
    <location>
        <begin position="21"/>
        <end position="44"/>
    </location>
</feature>
<dbReference type="AlphaFoldDB" id="A0A4E0R309"/>
<keyword evidence="2" id="KW-0812">Transmembrane</keyword>
<organism evidence="3 4">
    <name type="scientific">Fasciola hepatica</name>
    <name type="common">Liver fluke</name>
    <dbReference type="NCBI Taxonomy" id="6192"/>
    <lineage>
        <taxon>Eukaryota</taxon>
        <taxon>Metazoa</taxon>
        <taxon>Spiralia</taxon>
        <taxon>Lophotrochozoa</taxon>
        <taxon>Platyhelminthes</taxon>
        <taxon>Trematoda</taxon>
        <taxon>Digenea</taxon>
        <taxon>Plagiorchiida</taxon>
        <taxon>Echinostomata</taxon>
        <taxon>Echinostomatoidea</taxon>
        <taxon>Fasciolidae</taxon>
        <taxon>Fasciola</taxon>
    </lineage>
</organism>
<evidence type="ECO:0000313" key="4">
    <source>
        <dbReference type="Proteomes" id="UP000230066"/>
    </source>
</evidence>
<keyword evidence="2" id="KW-0472">Membrane</keyword>
<feature type="transmembrane region" description="Helical" evidence="2">
    <location>
        <begin position="401"/>
        <end position="431"/>
    </location>
</feature>